<proteinExistence type="predicted"/>
<feature type="chain" id="PRO_5027583093" evidence="2">
    <location>
        <begin position="16"/>
        <end position="348"/>
    </location>
</feature>
<keyword evidence="2" id="KW-0732">Signal</keyword>
<organism evidence="4 5">
    <name type="scientific">Puma concolor</name>
    <name type="common">Mountain lion</name>
    <name type="synonym">Felis concolor</name>
    <dbReference type="NCBI Taxonomy" id="9696"/>
    <lineage>
        <taxon>Eukaryota</taxon>
        <taxon>Metazoa</taxon>
        <taxon>Chordata</taxon>
        <taxon>Craniata</taxon>
        <taxon>Vertebrata</taxon>
        <taxon>Euteleostomi</taxon>
        <taxon>Mammalia</taxon>
        <taxon>Eutheria</taxon>
        <taxon>Laurasiatheria</taxon>
        <taxon>Carnivora</taxon>
        <taxon>Feliformia</taxon>
        <taxon>Felidae</taxon>
        <taxon>Felinae</taxon>
        <taxon>Puma</taxon>
    </lineage>
</organism>
<name>A0A6P6IQE1_PUMCO</name>
<gene>
    <name evidence="5" type="primary">IL3RA</name>
</gene>
<dbReference type="InterPro" id="IPR013783">
    <property type="entry name" value="Ig-like_fold"/>
</dbReference>
<sequence length="348" mass="38751">MAFLWLALCLTPACCLLHRDEDPEPPIKNLRMQPETRRLTWDLSGNVSEIGCFINSRLITKAVDKRYCQFRVLPSCQVTNFTVASTGDPPFSAGILYPRPGAPAPGRHSLPRLRPRLLEVLPVQAILDVTGGRAARLPAARQEVHVVHRAAQTLRGRLRLERLSLPNITGMCNKSYSIMEWKMSSHFNHRFTYELEIQKGSDPAYTEKAASSGACWRTPPARVRASLTRGGAPRVERPPGSRLGSFQEEKLRAQTRAEGRPECDLGKDTHFRDWLTSALIPLGALLALGLGVALCRRYSVLQKLFPPIPHLKDPISDNLHSSKLVAWEASRASREDCQVAEVQVLGET</sequence>
<dbReference type="Gene3D" id="2.60.40.3850">
    <property type="match status" value="1"/>
</dbReference>
<dbReference type="Pfam" id="PF18611">
    <property type="entry name" value="IL3Ra_N"/>
    <property type="match status" value="1"/>
</dbReference>
<keyword evidence="1" id="KW-0472">Membrane</keyword>
<keyword evidence="1" id="KW-0812">Transmembrane</keyword>
<dbReference type="RefSeq" id="XP_025790481.1">
    <property type="nucleotide sequence ID" value="XM_025934696.1"/>
</dbReference>
<keyword evidence="4" id="KW-1185">Reference proteome</keyword>
<evidence type="ECO:0000313" key="4">
    <source>
        <dbReference type="Proteomes" id="UP000515131"/>
    </source>
</evidence>
<feature type="domain" description="IL-3 receptor alpha chain N-terminal" evidence="3">
    <location>
        <begin position="27"/>
        <end position="98"/>
    </location>
</feature>
<dbReference type="KEGG" id="pcoo:112871662"/>
<keyword evidence="1" id="KW-1133">Transmembrane helix</keyword>
<feature type="signal peptide" evidence="2">
    <location>
        <begin position="1"/>
        <end position="15"/>
    </location>
</feature>
<keyword evidence="5" id="KW-0675">Receptor</keyword>
<dbReference type="Gene3D" id="2.60.40.10">
    <property type="entry name" value="Immunoglobulins"/>
    <property type="match status" value="1"/>
</dbReference>
<feature type="transmembrane region" description="Helical" evidence="1">
    <location>
        <begin position="274"/>
        <end position="295"/>
    </location>
</feature>
<dbReference type="Proteomes" id="UP000515131">
    <property type="component" value="Unplaced"/>
</dbReference>
<accession>A0A6P6IQE1</accession>
<dbReference type="CTD" id="3563"/>
<dbReference type="GeneID" id="112871662"/>
<evidence type="ECO:0000259" key="3">
    <source>
        <dbReference type="Pfam" id="PF18611"/>
    </source>
</evidence>
<evidence type="ECO:0000256" key="2">
    <source>
        <dbReference type="SAM" id="SignalP"/>
    </source>
</evidence>
<reference evidence="5" key="1">
    <citation type="submission" date="2025-08" db="UniProtKB">
        <authorList>
            <consortium name="RefSeq"/>
        </authorList>
    </citation>
    <scope>IDENTIFICATION</scope>
    <source>
        <tissue evidence="5">Blood</tissue>
    </source>
</reference>
<protein>
    <submittedName>
        <fullName evidence="5">Interleukin-3 receptor subunit alpha</fullName>
    </submittedName>
</protein>
<dbReference type="AlphaFoldDB" id="A0A6P6IQE1"/>
<dbReference type="InterPro" id="IPR040907">
    <property type="entry name" value="IL3Ra_N"/>
</dbReference>
<evidence type="ECO:0000313" key="5">
    <source>
        <dbReference type="RefSeq" id="XP_025790481.1"/>
    </source>
</evidence>
<evidence type="ECO:0000256" key="1">
    <source>
        <dbReference type="SAM" id="Phobius"/>
    </source>
</evidence>